<protein>
    <submittedName>
        <fullName evidence="1">Uncharacterized protein</fullName>
    </submittedName>
</protein>
<dbReference type="RefSeq" id="WP_207347225.1">
    <property type="nucleotide sequence ID" value="NZ_CP076456.1"/>
</dbReference>
<dbReference type="EMBL" id="CP076456">
    <property type="protein sequence ID" value="QWQ36818.1"/>
    <property type="molecule type" value="Genomic_DNA"/>
</dbReference>
<dbReference type="KEGG" id="asun:KG104_03185"/>
<evidence type="ECO:0000313" key="1">
    <source>
        <dbReference type="EMBL" id="QWQ36818.1"/>
    </source>
</evidence>
<name>A0A975XLD7_9MICC</name>
<keyword evidence="2" id="KW-1185">Reference proteome</keyword>
<sequence>MLVEARCSTYFSAVAPCRMWDLIDERLTTLEGTPRGSALERQVDSILAGRASVPEDVAKLVSFLSGPDSDHMTGVLIRRRNQFRLAGVRNPNSGEASLRARFPGKGVI</sequence>
<reference evidence="1" key="1">
    <citation type="submission" date="2021-06" db="EMBL/GenBank/DDBJ databases">
        <title>Novel species in genus Arthrobacter.</title>
        <authorList>
            <person name="Zhang G."/>
        </authorList>
    </citation>
    <scope>NUCLEOTIDE SEQUENCE</scope>
    <source>
        <strain evidence="1">Zg-ZUI122</strain>
    </source>
</reference>
<dbReference type="AlphaFoldDB" id="A0A975XLD7"/>
<proteinExistence type="predicted"/>
<evidence type="ECO:0000313" key="2">
    <source>
        <dbReference type="Proteomes" id="UP000680588"/>
    </source>
</evidence>
<dbReference type="InterPro" id="IPR036291">
    <property type="entry name" value="NAD(P)-bd_dom_sf"/>
</dbReference>
<dbReference type="Gene3D" id="3.40.50.720">
    <property type="entry name" value="NAD(P)-binding Rossmann-like Domain"/>
    <property type="match status" value="1"/>
</dbReference>
<organism evidence="1 2">
    <name type="scientific">Arthrobacter sunyaminii</name>
    <dbReference type="NCBI Taxonomy" id="2816859"/>
    <lineage>
        <taxon>Bacteria</taxon>
        <taxon>Bacillati</taxon>
        <taxon>Actinomycetota</taxon>
        <taxon>Actinomycetes</taxon>
        <taxon>Micrococcales</taxon>
        <taxon>Micrococcaceae</taxon>
        <taxon>Arthrobacter</taxon>
    </lineage>
</organism>
<dbReference type="SUPFAM" id="SSF51735">
    <property type="entry name" value="NAD(P)-binding Rossmann-fold domains"/>
    <property type="match status" value="1"/>
</dbReference>
<dbReference type="Proteomes" id="UP000680588">
    <property type="component" value="Chromosome"/>
</dbReference>
<accession>A0A975XLD7</accession>
<gene>
    <name evidence="1" type="ORF">KG104_03185</name>
</gene>